<keyword evidence="8 15" id="KW-0067">ATP-binding</keyword>
<dbReference type="SUPFAM" id="SSF90123">
    <property type="entry name" value="ABC transporter transmembrane region"/>
    <property type="match status" value="1"/>
</dbReference>
<evidence type="ECO:0000256" key="4">
    <source>
        <dbReference type="ARBA" id="ARBA00022692"/>
    </source>
</evidence>
<dbReference type="Gene3D" id="3.90.70.10">
    <property type="entry name" value="Cysteine proteinases"/>
    <property type="match status" value="1"/>
</dbReference>
<comment type="caution">
    <text evidence="15">The sequence shown here is derived from an EMBL/GenBank/DDBJ whole genome shotgun (WGS) entry which is preliminary data.</text>
</comment>
<dbReference type="Pfam" id="PF00664">
    <property type="entry name" value="ABC_membrane"/>
    <property type="match status" value="1"/>
</dbReference>
<dbReference type="Gene3D" id="1.20.1560.10">
    <property type="entry name" value="ABC transporter type 1, transmembrane domain"/>
    <property type="match status" value="1"/>
</dbReference>
<dbReference type="PROSITE" id="PS50929">
    <property type="entry name" value="ABC_TM1F"/>
    <property type="match status" value="1"/>
</dbReference>
<organism evidence="15 16">
    <name type="scientific">Aphanizomenon flos-aquae LD13</name>
    <dbReference type="NCBI Taxonomy" id="1710894"/>
    <lineage>
        <taxon>Bacteria</taxon>
        <taxon>Bacillati</taxon>
        <taxon>Cyanobacteriota</taxon>
        <taxon>Cyanophyceae</taxon>
        <taxon>Nostocales</taxon>
        <taxon>Aphanizomenonaceae</taxon>
        <taxon>Aphanizomenon</taxon>
    </lineage>
</organism>
<dbReference type="InterPro" id="IPR017871">
    <property type="entry name" value="ABC_transporter-like_CS"/>
</dbReference>
<feature type="domain" description="Peptidase C39" evidence="14">
    <location>
        <begin position="16"/>
        <end position="138"/>
    </location>
</feature>
<feature type="domain" description="ABC transporter" evidence="12">
    <location>
        <begin position="488"/>
        <end position="722"/>
    </location>
</feature>
<evidence type="ECO:0000259" key="14">
    <source>
        <dbReference type="PROSITE" id="PS50990"/>
    </source>
</evidence>
<dbReference type="PROSITE" id="PS50990">
    <property type="entry name" value="PEPTIDASE_C39"/>
    <property type="match status" value="1"/>
</dbReference>
<dbReference type="AlphaFoldDB" id="A0A1B7W1I0"/>
<evidence type="ECO:0000256" key="2">
    <source>
        <dbReference type="ARBA" id="ARBA00022448"/>
    </source>
</evidence>
<evidence type="ECO:0000256" key="9">
    <source>
        <dbReference type="ARBA" id="ARBA00022989"/>
    </source>
</evidence>
<evidence type="ECO:0000256" key="3">
    <source>
        <dbReference type="ARBA" id="ARBA00022475"/>
    </source>
</evidence>
<dbReference type="PROSITE" id="PS50893">
    <property type="entry name" value="ABC_TRANSPORTER_2"/>
    <property type="match status" value="1"/>
</dbReference>
<proteinExistence type="predicted"/>
<evidence type="ECO:0000259" key="12">
    <source>
        <dbReference type="PROSITE" id="PS50893"/>
    </source>
</evidence>
<dbReference type="GO" id="GO:0008234">
    <property type="term" value="F:cysteine-type peptidase activity"/>
    <property type="evidence" value="ECO:0007669"/>
    <property type="project" value="UniProtKB-KW"/>
</dbReference>
<dbReference type="GO" id="GO:0015421">
    <property type="term" value="F:ABC-type oligopeptide transporter activity"/>
    <property type="evidence" value="ECO:0007669"/>
    <property type="project" value="TreeGrafter"/>
</dbReference>
<dbReference type="PANTHER" id="PTHR43394">
    <property type="entry name" value="ATP-DEPENDENT PERMEASE MDL1, MITOCHONDRIAL"/>
    <property type="match status" value="1"/>
</dbReference>
<name>A0A1B7W1I0_APHFL</name>
<dbReference type="InterPro" id="IPR027417">
    <property type="entry name" value="P-loop_NTPase"/>
</dbReference>
<dbReference type="PROSITE" id="PS00211">
    <property type="entry name" value="ABC_TRANSPORTER_1"/>
    <property type="match status" value="1"/>
</dbReference>
<comment type="subcellular location">
    <subcellularLocation>
        <location evidence="1">Cell membrane</location>
        <topology evidence="1">Multi-pass membrane protein</topology>
    </subcellularLocation>
</comment>
<evidence type="ECO:0000313" key="15">
    <source>
        <dbReference type="EMBL" id="OBQ27134.1"/>
    </source>
</evidence>
<sequence length="722" mass="79631">MLNIFKNRHNYQCTLQLSEEDCGAACLVSITKHYGRFLSIIKSRESVGTGQLGTTLLGLKRGSENLGFNARAVKASPEVIDRITEITLPAIIHWKGYHWVVLYGKKGKKYVIADPAIGLRYLSKQELTEAWNGVMLLLEPDPDRFFEQPEEKSKGGITRFFRRILPYRGLLTQVLMINIVLGILALGSPVLIQLLTDDVLVRGDLQLLTVVVSAVVVMSLFSGGLQVFQALMISHFGQRLQLGLVLEFGRKLLQLPLNYYESRRSGEITSRLRDIGEINQLVSQIVIVLPSQFFIAVISFCLMLFYSWQLTTAVILIAGLMTLSTLPFLPILQQKTRSLLVLGAENQGILVETFKGAQVMKTTNAAPQFWDEFQSRFGRLANLAFSTVQIAIINGTIAKLLSTIGGVFLLGFGSLLVIKGNLSIGQMLAFNALQLNVLALINSLVGFVDEYFRSQTAVSRLLEVIDATPEVVGGSQKPVAQISSHADISCSHLKFHHPGRVELLDDFSIQIPGGKVIALIGKSGCGKSTLAKLLAGLYVPDSGNIRIGFLNIQDIALDCYRQQVVYVPQEPHFWSRTILENFRLGTPNISFEAVVQACGIADADDFISQLPNKYQTVLGEFGANLSGGQRQRLAIARGILTNPPILILDEATAGLDPMSEAHVLDRLLEYRAGKTTILITHRPSVIHRANWIVFIEKGKIQVQGTPDTFLSKPGEHLRFLTA</sequence>
<evidence type="ECO:0000313" key="16">
    <source>
        <dbReference type="Proteomes" id="UP000092382"/>
    </source>
</evidence>
<keyword evidence="3" id="KW-1003">Cell membrane</keyword>
<dbReference type="CDD" id="cd18570">
    <property type="entry name" value="ABC_6TM_PCAT1_LagD_like"/>
    <property type="match status" value="1"/>
</dbReference>
<dbReference type="GO" id="GO:0006508">
    <property type="term" value="P:proteolysis"/>
    <property type="evidence" value="ECO:0007669"/>
    <property type="project" value="InterPro"/>
</dbReference>
<keyword evidence="5" id="KW-0547">Nucleotide-binding</keyword>
<dbReference type="InterPro" id="IPR011527">
    <property type="entry name" value="ABC1_TM_dom"/>
</dbReference>
<feature type="transmembrane region" description="Helical" evidence="11">
    <location>
        <begin position="281"/>
        <end position="306"/>
    </location>
</feature>
<dbReference type="GO" id="GO:0005886">
    <property type="term" value="C:plasma membrane"/>
    <property type="evidence" value="ECO:0007669"/>
    <property type="project" value="UniProtKB-SubCell"/>
</dbReference>
<keyword evidence="4 11" id="KW-0812">Transmembrane</keyword>
<dbReference type="Proteomes" id="UP000092382">
    <property type="component" value="Unassembled WGS sequence"/>
</dbReference>
<dbReference type="Gene3D" id="3.40.50.300">
    <property type="entry name" value="P-loop containing nucleotide triphosphate hydrolases"/>
    <property type="match status" value="1"/>
</dbReference>
<gene>
    <name evidence="15" type="ORF">AN481_01415</name>
</gene>
<reference evidence="15 16" key="1">
    <citation type="submission" date="2015-09" db="EMBL/GenBank/DDBJ databases">
        <title>Whole genome shotgun sequence assembly of Aphanizomenon flos-aquae UKL13.</title>
        <authorList>
            <person name="Driscoll C."/>
        </authorList>
    </citation>
    <scope>NUCLEOTIDE SEQUENCE [LARGE SCALE GENOMIC DNA]</scope>
    <source>
        <strain evidence="15">MDT13</strain>
    </source>
</reference>
<accession>A0A1B7W1I0</accession>
<dbReference type="InterPro" id="IPR003439">
    <property type="entry name" value="ABC_transporter-like_ATP-bd"/>
</dbReference>
<keyword evidence="7" id="KW-0788">Thiol protease</keyword>
<dbReference type="GO" id="GO:0016887">
    <property type="term" value="F:ATP hydrolysis activity"/>
    <property type="evidence" value="ECO:0007669"/>
    <property type="project" value="InterPro"/>
</dbReference>
<dbReference type="InterPro" id="IPR039421">
    <property type="entry name" value="Type_1_exporter"/>
</dbReference>
<dbReference type="FunFam" id="3.40.50.300:FF:000299">
    <property type="entry name" value="ABC transporter ATP-binding protein/permease"/>
    <property type="match status" value="1"/>
</dbReference>
<dbReference type="CDD" id="cd02418">
    <property type="entry name" value="Peptidase_C39B"/>
    <property type="match status" value="1"/>
</dbReference>
<evidence type="ECO:0000256" key="7">
    <source>
        <dbReference type="ARBA" id="ARBA00022807"/>
    </source>
</evidence>
<feature type="transmembrane region" description="Helical" evidence="11">
    <location>
        <begin position="170"/>
        <end position="195"/>
    </location>
</feature>
<keyword evidence="2" id="KW-0813">Transport</keyword>
<feature type="domain" description="ABC transmembrane type-1" evidence="13">
    <location>
        <begin position="179"/>
        <end position="453"/>
    </location>
</feature>
<dbReference type="SMART" id="SM00382">
    <property type="entry name" value="AAA"/>
    <property type="match status" value="1"/>
</dbReference>
<evidence type="ECO:0000256" key="1">
    <source>
        <dbReference type="ARBA" id="ARBA00004651"/>
    </source>
</evidence>
<dbReference type="InterPro" id="IPR005074">
    <property type="entry name" value="Peptidase_C39"/>
</dbReference>
<evidence type="ECO:0000256" key="5">
    <source>
        <dbReference type="ARBA" id="ARBA00022741"/>
    </source>
</evidence>
<dbReference type="PANTHER" id="PTHR43394:SF1">
    <property type="entry name" value="ATP-BINDING CASSETTE SUB-FAMILY B MEMBER 10, MITOCHONDRIAL"/>
    <property type="match status" value="1"/>
</dbReference>
<keyword evidence="7" id="KW-0645">Protease</keyword>
<evidence type="ECO:0000256" key="8">
    <source>
        <dbReference type="ARBA" id="ARBA00022840"/>
    </source>
</evidence>
<keyword evidence="10 11" id="KW-0472">Membrane</keyword>
<evidence type="ECO:0000256" key="6">
    <source>
        <dbReference type="ARBA" id="ARBA00022801"/>
    </source>
</evidence>
<dbReference type="Pfam" id="PF00005">
    <property type="entry name" value="ABC_tran"/>
    <property type="match status" value="1"/>
</dbReference>
<dbReference type="SUPFAM" id="SSF52540">
    <property type="entry name" value="P-loop containing nucleoside triphosphate hydrolases"/>
    <property type="match status" value="1"/>
</dbReference>
<dbReference type="InterPro" id="IPR003593">
    <property type="entry name" value="AAA+_ATPase"/>
</dbReference>
<dbReference type="InterPro" id="IPR036640">
    <property type="entry name" value="ABC1_TM_sf"/>
</dbReference>
<dbReference type="GO" id="GO:0005524">
    <property type="term" value="F:ATP binding"/>
    <property type="evidence" value="ECO:0007669"/>
    <property type="project" value="UniProtKB-KW"/>
</dbReference>
<feature type="transmembrane region" description="Helical" evidence="11">
    <location>
        <begin position="400"/>
        <end position="418"/>
    </location>
</feature>
<feature type="transmembrane region" description="Helical" evidence="11">
    <location>
        <begin position="207"/>
        <end position="231"/>
    </location>
</feature>
<keyword evidence="9 11" id="KW-1133">Transmembrane helix</keyword>
<dbReference type="PATRIC" id="fig|1710894.3.peg.3915"/>
<protein>
    <submittedName>
        <fullName evidence="15">ABC transporter ATP-binding protein</fullName>
    </submittedName>
</protein>
<dbReference type="Pfam" id="PF03412">
    <property type="entry name" value="Peptidase_C39"/>
    <property type="match status" value="1"/>
</dbReference>
<feature type="transmembrane region" description="Helical" evidence="11">
    <location>
        <begin position="312"/>
        <end position="332"/>
    </location>
</feature>
<evidence type="ECO:0000259" key="13">
    <source>
        <dbReference type="PROSITE" id="PS50929"/>
    </source>
</evidence>
<evidence type="ECO:0000256" key="11">
    <source>
        <dbReference type="SAM" id="Phobius"/>
    </source>
</evidence>
<evidence type="ECO:0000256" key="10">
    <source>
        <dbReference type="ARBA" id="ARBA00023136"/>
    </source>
</evidence>
<dbReference type="EMBL" id="LJOY01000003">
    <property type="protein sequence ID" value="OBQ27134.1"/>
    <property type="molecule type" value="Genomic_DNA"/>
</dbReference>
<keyword evidence="6" id="KW-0378">Hydrolase</keyword>